<feature type="transmembrane region" description="Helical" evidence="7">
    <location>
        <begin position="301"/>
        <end position="326"/>
    </location>
</feature>
<evidence type="ECO:0000256" key="3">
    <source>
        <dbReference type="ARBA" id="ARBA00022475"/>
    </source>
</evidence>
<accession>A0A0P7GBA5</accession>
<keyword evidence="6 7" id="KW-0472">Membrane</keyword>
<dbReference type="OrthoDB" id="312811at2157"/>
<dbReference type="PANTHER" id="PTHR43386:SF1">
    <property type="entry name" value="D,D-DIPEPTIDE TRANSPORT SYSTEM PERMEASE PROTEIN DDPC-RELATED"/>
    <property type="match status" value="1"/>
</dbReference>
<feature type="transmembrane region" description="Helical" evidence="7">
    <location>
        <begin position="360"/>
        <end position="383"/>
    </location>
</feature>
<evidence type="ECO:0000313" key="10">
    <source>
        <dbReference type="Proteomes" id="UP000050535"/>
    </source>
</evidence>
<keyword evidence="4 7" id="KW-0812">Transmembrane</keyword>
<dbReference type="GO" id="GO:0055085">
    <property type="term" value="P:transmembrane transport"/>
    <property type="evidence" value="ECO:0007669"/>
    <property type="project" value="InterPro"/>
</dbReference>
<dbReference type="Proteomes" id="UP000050535">
    <property type="component" value="Unassembled WGS sequence"/>
</dbReference>
<dbReference type="GO" id="GO:0005886">
    <property type="term" value="C:plasma membrane"/>
    <property type="evidence" value="ECO:0007669"/>
    <property type="project" value="UniProtKB-SubCell"/>
</dbReference>
<keyword evidence="3" id="KW-1003">Cell membrane</keyword>
<dbReference type="InterPro" id="IPR000515">
    <property type="entry name" value="MetI-like"/>
</dbReference>
<dbReference type="Pfam" id="PF12911">
    <property type="entry name" value="OppC_N"/>
    <property type="match status" value="1"/>
</dbReference>
<name>A0A0P7GBA5_9EURY</name>
<keyword evidence="5 7" id="KW-1133">Transmembrane helix</keyword>
<feature type="transmembrane region" description="Helical" evidence="7">
    <location>
        <begin position="249"/>
        <end position="266"/>
    </location>
</feature>
<dbReference type="EMBL" id="LGUC01000001">
    <property type="protein sequence ID" value="KPN30903.1"/>
    <property type="molecule type" value="Genomic_DNA"/>
</dbReference>
<evidence type="ECO:0000256" key="6">
    <source>
        <dbReference type="ARBA" id="ARBA00023136"/>
    </source>
</evidence>
<evidence type="ECO:0000259" key="8">
    <source>
        <dbReference type="PROSITE" id="PS50928"/>
    </source>
</evidence>
<dbReference type="RefSeq" id="WP_054583703.1">
    <property type="nucleotide sequence ID" value="NZ_LGUC01000001.1"/>
</dbReference>
<keyword evidence="10" id="KW-1185">Reference proteome</keyword>
<evidence type="ECO:0000256" key="7">
    <source>
        <dbReference type="RuleBase" id="RU363032"/>
    </source>
</evidence>
<dbReference type="InterPro" id="IPR035906">
    <property type="entry name" value="MetI-like_sf"/>
</dbReference>
<dbReference type="InterPro" id="IPR050366">
    <property type="entry name" value="BP-dependent_transpt_permease"/>
</dbReference>
<feature type="transmembrane region" description="Helical" evidence="7">
    <location>
        <begin position="221"/>
        <end position="243"/>
    </location>
</feature>
<evidence type="ECO:0000313" key="9">
    <source>
        <dbReference type="EMBL" id="KPN30903.1"/>
    </source>
</evidence>
<dbReference type="CDD" id="cd06261">
    <property type="entry name" value="TM_PBP2"/>
    <property type="match status" value="1"/>
</dbReference>
<feature type="domain" description="ABC transmembrane type-1" evidence="8">
    <location>
        <begin position="183"/>
        <end position="383"/>
    </location>
</feature>
<feature type="transmembrane region" description="Helical" evidence="7">
    <location>
        <begin position="187"/>
        <end position="209"/>
    </location>
</feature>
<dbReference type="STRING" id="699431.SY89_01643"/>
<dbReference type="AlphaFoldDB" id="A0A0P7GBA5"/>
<comment type="similarity">
    <text evidence="7">Belongs to the binding-protein-dependent transport system permease family.</text>
</comment>
<gene>
    <name evidence="9" type="ORF">SY89_01643</name>
</gene>
<dbReference type="Gene3D" id="1.10.3720.10">
    <property type="entry name" value="MetI-like"/>
    <property type="match status" value="1"/>
</dbReference>
<feature type="transmembrane region" description="Helical" evidence="7">
    <location>
        <begin position="101"/>
        <end position="122"/>
    </location>
</feature>
<organism evidence="9 10">
    <name type="scientific">Halolamina pelagica</name>
    <dbReference type="NCBI Taxonomy" id="699431"/>
    <lineage>
        <taxon>Archaea</taxon>
        <taxon>Methanobacteriati</taxon>
        <taxon>Methanobacteriota</taxon>
        <taxon>Stenosarchaea group</taxon>
        <taxon>Halobacteria</taxon>
        <taxon>Halobacteriales</taxon>
        <taxon>Haloferacaceae</taxon>
    </lineage>
</organism>
<dbReference type="InterPro" id="IPR025966">
    <property type="entry name" value="OppC_N"/>
</dbReference>
<evidence type="ECO:0000256" key="5">
    <source>
        <dbReference type="ARBA" id="ARBA00022989"/>
    </source>
</evidence>
<protein>
    <submittedName>
        <fullName evidence="9">Oligopeptide ABC transporter permease OppC</fullName>
    </submittedName>
</protein>
<dbReference type="PROSITE" id="PS50928">
    <property type="entry name" value="ABC_TM1"/>
    <property type="match status" value="1"/>
</dbReference>
<sequence>MSDPSPPDAGRFATVDWDEFDAEAGVPAVPRWLPAGGVVLLAVFGYDYLAVDGVPIAMDGLDWLLVLGLYTFGSLALAALLNAPDQIAHYWGQFRTNRVAVACLAFLTAFVGIGLFGPLVAIEPEVNVLYSSQPPVWGSIDVMYVPSCAGEVVDGRCHGTWQYPLGTTAIDGKDLIALLVLATRTSLSVALGAATLVVPAGVGVGVAAVRFGGRVEAALMWLAEQLQSFPAVLIYFVLFYWLVEGRLRILIGALGLVGWGGLARLVRDELRVRQSEQYAQAARLGGVGDRRLLGRHLLPNVLPAVLSNVTLQIPLFILVEASIAFIQVPVSTGTTTLGDPSNFSWGQLIYSSLFTVGLPAAWWLAGIPLLLLSATVFAFNVVGDAMVEALEPRSD</sequence>
<evidence type="ECO:0000256" key="2">
    <source>
        <dbReference type="ARBA" id="ARBA00022448"/>
    </source>
</evidence>
<feature type="transmembrane region" description="Helical" evidence="7">
    <location>
        <begin position="63"/>
        <end position="81"/>
    </location>
</feature>
<evidence type="ECO:0000256" key="1">
    <source>
        <dbReference type="ARBA" id="ARBA00004651"/>
    </source>
</evidence>
<keyword evidence="2 7" id="KW-0813">Transport</keyword>
<proteinExistence type="inferred from homology"/>
<evidence type="ECO:0000256" key="4">
    <source>
        <dbReference type="ARBA" id="ARBA00022692"/>
    </source>
</evidence>
<reference evidence="10" key="1">
    <citation type="submission" date="2013-11" db="EMBL/GenBank/DDBJ databases">
        <authorList>
            <person name="Hoang H.T."/>
            <person name="Killian M.L."/>
            <person name="Madson D.M."/>
            <person name="Arruda P.H.E."/>
            <person name="Sun D."/>
            <person name="Schwartz K.J."/>
            <person name="Yoon K."/>
        </authorList>
    </citation>
    <scope>NUCLEOTIDE SEQUENCE [LARGE SCALE GENOMIC DNA]</scope>
    <source>
        <strain evidence="10">CDK2</strain>
    </source>
</reference>
<comment type="subcellular location">
    <subcellularLocation>
        <location evidence="1 7">Cell membrane</location>
        <topology evidence="1 7">Multi-pass membrane protein</topology>
    </subcellularLocation>
</comment>
<dbReference type="PANTHER" id="PTHR43386">
    <property type="entry name" value="OLIGOPEPTIDE TRANSPORT SYSTEM PERMEASE PROTEIN APPC"/>
    <property type="match status" value="1"/>
</dbReference>
<comment type="caution">
    <text evidence="9">The sequence shown here is derived from an EMBL/GenBank/DDBJ whole genome shotgun (WGS) entry which is preliminary data.</text>
</comment>
<dbReference type="Pfam" id="PF00528">
    <property type="entry name" value="BPD_transp_1"/>
    <property type="match status" value="1"/>
</dbReference>
<dbReference type="SUPFAM" id="SSF161098">
    <property type="entry name" value="MetI-like"/>
    <property type="match status" value="1"/>
</dbReference>